<dbReference type="PANTHER" id="PTHR43038:SF3">
    <property type="entry name" value="ABC TRANSPORTER G FAMILY MEMBER 20 ISOFORM X1"/>
    <property type="match status" value="1"/>
</dbReference>
<feature type="domain" description="ABC transporter" evidence="4">
    <location>
        <begin position="7"/>
        <end position="243"/>
    </location>
</feature>
<accession>S3BIG6</accession>
<dbReference type="CDD" id="cd03230">
    <property type="entry name" value="ABC_DR_subfamily_A"/>
    <property type="match status" value="1"/>
</dbReference>
<organism evidence="5 6">
    <name type="scientific">Sutterella wadsworthensis HGA0223</name>
    <dbReference type="NCBI Taxonomy" id="1203554"/>
    <lineage>
        <taxon>Bacteria</taxon>
        <taxon>Pseudomonadati</taxon>
        <taxon>Pseudomonadota</taxon>
        <taxon>Betaproteobacteria</taxon>
        <taxon>Burkholderiales</taxon>
        <taxon>Sutterellaceae</taxon>
        <taxon>Sutterella</taxon>
    </lineage>
</organism>
<dbReference type="HOGENOM" id="CLU_000604_83_0_4"/>
<name>S3BIG6_9BURK</name>
<dbReference type="AlphaFoldDB" id="S3BIG6"/>
<dbReference type="SMART" id="SM00382">
    <property type="entry name" value="AAA"/>
    <property type="match status" value="2"/>
</dbReference>
<dbReference type="STRING" id="1203554.HMPREF1476_00901"/>
<dbReference type="InterPro" id="IPR027417">
    <property type="entry name" value="P-loop_NTPase"/>
</dbReference>
<dbReference type="GO" id="GO:0016887">
    <property type="term" value="F:ATP hydrolysis activity"/>
    <property type="evidence" value="ECO:0007669"/>
    <property type="project" value="InterPro"/>
</dbReference>
<dbReference type="PANTHER" id="PTHR43038">
    <property type="entry name" value="ATP-BINDING CASSETTE, SUB-FAMILY H, MEMBER 1"/>
    <property type="match status" value="1"/>
</dbReference>
<evidence type="ECO:0000259" key="4">
    <source>
        <dbReference type="PROSITE" id="PS50893"/>
    </source>
</evidence>
<dbReference type="Proteomes" id="UP000014400">
    <property type="component" value="Unassembled WGS sequence"/>
</dbReference>
<feature type="domain" description="ABC transporter" evidence="4">
    <location>
        <begin position="366"/>
        <end position="595"/>
    </location>
</feature>
<protein>
    <recommendedName>
        <fullName evidence="4">ABC transporter domain-containing protein</fullName>
    </recommendedName>
</protein>
<evidence type="ECO:0000256" key="1">
    <source>
        <dbReference type="ARBA" id="ARBA00022475"/>
    </source>
</evidence>
<dbReference type="eggNOG" id="COG1129">
    <property type="taxonomic scope" value="Bacteria"/>
</dbReference>
<evidence type="ECO:0000313" key="5">
    <source>
        <dbReference type="EMBL" id="EPE00172.1"/>
    </source>
</evidence>
<dbReference type="EMBL" id="ATCF01000012">
    <property type="protein sequence ID" value="EPE00172.1"/>
    <property type="molecule type" value="Genomic_DNA"/>
</dbReference>
<keyword evidence="2" id="KW-0547">Nucleotide-binding</keyword>
<reference evidence="5 6" key="1">
    <citation type="submission" date="2013-04" db="EMBL/GenBank/DDBJ databases">
        <title>The Genome Sequence of Sutterella wadsworthensis HGA0223.</title>
        <authorList>
            <consortium name="The Broad Institute Genomics Platform"/>
            <person name="Earl A."/>
            <person name="Ward D."/>
            <person name="Feldgarden M."/>
            <person name="Gevers D."/>
            <person name="Schmidt T.M."/>
            <person name="Dover J."/>
            <person name="Dai D."/>
            <person name="Walker B."/>
            <person name="Young S."/>
            <person name="Zeng Q."/>
            <person name="Gargeya S."/>
            <person name="Fitzgerald M."/>
            <person name="Haas B."/>
            <person name="Abouelleil A."/>
            <person name="Allen A.W."/>
            <person name="Alvarado L."/>
            <person name="Arachchi H.M."/>
            <person name="Berlin A.M."/>
            <person name="Chapman S.B."/>
            <person name="Gainer-Dewar J."/>
            <person name="Goldberg J."/>
            <person name="Griggs A."/>
            <person name="Gujja S."/>
            <person name="Hansen M."/>
            <person name="Howarth C."/>
            <person name="Imamovic A."/>
            <person name="Ireland A."/>
            <person name="Larimer J."/>
            <person name="McCowan C."/>
            <person name="Murphy C."/>
            <person name="Pearson M."/>
            <person name="Poon T.W."/>
            <person name="Priest M."/>
            <person name="Roberts A."/>
            <person name="Saif S."/>
            <person name="Shea T."/>
            <person name="Sisk P."/>
            <person name="Sykes S."/>
            <person name="Wortman J."/>
            <person name="Nusbaum C."/>
            <person name="Birren B."/>
        </authorList>
    </citation>
    <scope>NUCLEOTIDE SEQUENCE [LARGE SCALE GENOMIC DNA]</scope>
    <source>
        <strain evidence="5 6">HGA0223</strain>
    </source>
</reference>
<sequence length="619" mass="66572">MTEALPLVVRGLVKTFPGPDGTPFAAVDHLDLELPAEGELAAVVGPDGAGKTTLLRLLAGILSPDAGSISLFGLTPDTEDERFTHTVGFMPQKTGLYEELTVFENFSLFGRLRGLAAHELQSKFQELMTLSGLVGFENRLAGKLSGGMKQKLGLACALLGEPKLLILDEPTVGVDPLSRRELGRILDAMRLRSQMTVVMSTAYLDEAETADRVIVLSRGRIAAQGKPQALCAPLTGRTFRAEAIEAEHSSTLARTLMEAAALPPGLALIIDAVPRGRFIDLLAAAQSGANELSLRLRQSLHSGPLPAFHLAQRPPTLEDLLADQGYLSSDAASGSSASKLKHLPTADAQSENLYAPAALFPGEYAVEAIDLSRRFGSFTAVADSTFQVRRGEIFGLLGPNGAGKTTTFRMLCGLLAPTTGDIRAAGADLRRAKSAARARVGYVAQKFSLYERLTARQNLEYFGEAYGVAGQNLARRIDALAAELGLSDDLERRTAVLPLGAKRELAFACALIHRPAVLFLDEATSGADLTARRAFWRRIVRLSQAGTTIVVTTHFMEEAEYCDRILIQDNGRILASGTPLEVRTRANAESIDEAFRQIVLNARRAEAEDKRTKSSEAAR</sequence>
<dbReference type="PATRIC" id="fig|1203554.3.peg.920"/>
<dbReference type="PROSITE" id="PS00211">
    <property type="entry name" value="ABC_TRANSPORTER_1"/>
    <property type="match status" value="1"/>
</dbReference>
<keyword evidence="3" id="KW-0067">ATP-binding</keyword>
<dbReference type="InterPro" id="IPR003439">
    <property type="entry name" value="ABC_transporter-like_ATP-bd"/>
</dbReference>
<dbReference type="GO" id="GO:0005524">
    <property type="term" value="F:ATP binding"/>
    <property type="evidence" value="ECO:0007669"/>
    <property type="project" value="UniProtKB-KW"/>
</dbReference>
<dbReference type="Gene3D" id="3.40.50.300">
    <property type="entry name" value="P-loop containing nucleotide triphosphate hydrolases"/>
    <property type="match status" value="2"/>
</dbReference>
<dbReference type="Pfam" id="PF00005">
    <property type="entry name" value="ABC_tran"/>
    <property type="match status" value="2"/>
</dbReference>
<dbReference type="SUPFAM" id="SSF52540">
    <property type="entry name" value="P-loop containing nucleoside triphosphate hydrolases"/>
    <property type="match status" value="2"/>
</dbReference>
<evidence type="ECO:0000256" key="2">
    <source>
        <dbReference type="ARBA" id="ARBA00022741"/>
    </source>
</evidence>
<keyword evidence="1" id="KW-1003">Cell membrane</keyword>
<dbReference type="InterPro" id="IPR017871">
    <property type="entry name" value="ABC_transporter-like_CS"/>
</dbReference>
<gene>
    <name evidence="5" type="ORF">HMPREF1476_00901</name>
</gene>
<dbReference type="RefSeq" id="WP_016474224.1">
    <property type="nucleotide sequence ID" value="NZ_KE150480.1"/>
</dbReference>
<evidence type="ECO:0000256" key="3">
    <source>
        <dbReference type="ARBA" id="ARBA00022840"/>
    </source>
</evidence>
<dbReference type="InterPro" id="IPR003593">
    <property type="entry name" value="AAA+_ATPase"/>
</dbReference>
<keyword evidence="6" id="KW-1185">Reference proteome</keyword>
<proteinExistence type="predicted"/>
<dbReference type="PROSITE" id="PS50893">
    <property type="entry name" value="ABC_TRANSPORTER_2"/>
    <property type="match status" value="2"/>
</dbReference>
<keyword evidence="1" id="KW-0472">Membrane</keyword>
<comment type="caution">
    <text evidence="5">The sequence shown here is derived from an EMBL/GenBank/DDBJ whole genome shotgun (WGS) entry which is preliminary data.</text>
</comment>
<evidence type="ECO:0000313" key="6">
    <source>
        <dbReference type="Proteomes" id="UP000014400"/>
    </source>
</evidence>